<comment type="caution">
    <text evidence="1">The sequence shown here is derived from an EMBL/GenBank/DDBJ whole genome shotgun (WGS) entry which is preliminary data.</text>
</comment>
<sequence length="426" mass="48072">MKDRLSPRPILDSIITIFCILIAVSPVSHCRHDEQFVACSRRYTCGSGVQNVGYPFWGGDRPQFCGRGKEFELKCQDNQFPVIDPGTGQKFRVLKIDPYERKMTLSRVDLWDNFCPGIFNETAFDFSMFYYSQNTWKVEGELVFIQTDKAFGVGVDQFSNLTKTCNKSIRVPVQLSAVKNLQAGELGKALKQGFDVEYHPHPCSECESSGGVCGSSHSFTSEKFVCFCHNGPQAISCPGKGLKLGLKLVIGVGSAGIGLLTVIGIIIYFLRWKTLSITPNFYFRKLTKDDQDLEAFIRNYGPLAPKRRMDKNSLTRLLALARTSHVNVVTLLGFCLEGSKRALIYEFMSNGSLEKFIYNRDTLEVNHQLGWEKLYQIAIEIARGLEYLHRGCNTRILHLDIKPHNILLDEEFCPKISDFGPCKTLP</sequence>
<accession>A0ACC1XPQ3</accession>
<gene>
    <name evidence="1" type="ORF">OWV82_015532</name>
</gene>
<reference evidence="1 2" key="1">
    <citation type="journal article" date="2023" name="Science">
        <title>Complex scaffold remodeling in plant triterpene biosynthesis.</title>
        <authorList>
            <person name="De La Pena R."/>
            <person name="Hodgson H."/>
            <person name="Liu J.C."/>
            <person name="Stephenson M.J."/>
            <person name="Martin A.C."/>
            <person name="Owen C."/>
            <person name="Harkess A."/>
            <person name="Leebens-Mack J."/>
            <person name="Jimenez L.E."/>
            <person name="Osbourn A."/>
            <person name="Sattely E.S."/>
        </authorList>
    </citation>
    <scope>NUCLEOTIDE SEQUENCE [LARGE SCALE GENOMIC DNA]</scope>
    <source>
        <strain evidence="2">cv. JPN11</strain>
        <tissue evidence="1">Leaf</tissue>
    </source>
</reference>
<proteinExistence type="predicted"/>
<name>A0ACC1XPQ3_MELAZ</name>
<dbReference type="Proteomes" id="UP001164539">
    <property type="component" value="Chromosome 8"/>
</dbReference>
<protein>
    <submittedName>
        <fullName evidence="1">Receptor-like kinase</fullName>
    </submittedName>
</protein>
<evidence type="ECO:0000313" key="1">
    <source>
        <dbReference type="EMBL" id="KAJ4713437.1"/>
    </source>
</evidence>
<organism evidence="1 2">
    <name type="scientific">Melia azedarach</name>
    <name type="common">Chinaberry tree</name>
    <dbReference type="NCBI Taxonomy" id="155640"/>
    <lineage>
        <taxon>Eukaryota</taxon>
        <taxon>Viridiplantae</taxon>
        <taxon>Streptophyta</taxon>
        <taxon>Embryophyta</taxon>
        <taxon>Tracheophyta</taxon>
        <taxon>Spermatophyta</taxon>
        <taxon>Magnoliopsida</taxon>
        <taxon>eudicotyledons</taxon>
        <taxon>Gunneridae</taxon>
        <taxon>Pentapetalae</taxon>
        <taxon>rosids</taxon>
        <taxon>malvids</taxon>
        <taxon>Sapindales</taxon>
        <taxon>Meliaceae</taxon>
        <taxon>Melia</taxon>
    </lineage>
</organism>
<keyword evidence="2" id="KW-1185">Reference proteome</keyword>
<dbReference type="EMBL" id="CM051401">
    <property type="protein sequence ID" value="KAJ4713437.1"/>
    <property type="molecule type" value="Genomic_DNA"/>
</dbReference>
<evidence type="ECO:0000313" key="2">
    <source>
        <dbReference type="Proteomes" id="UP001164539"/>
    </source>
</evidence>